<organism evidence="11 12">
    <name type="scientific">Heterodera trifolii</name>
    <dbReference type="NCBI Taxonomy" id="157864"/>
    <lineage>
        <taxon>Eukaryota</taxon>
        <taxon>Metazoa</taxon>
        <taxon>Ecdysozoa</taxon>
        <taxon>Nematoda</taxon>
        <taxon>Chromadorea</taxon>
        <taxon>Rhabditida</taxon>
        <taxon>Tylenchina</taxon>
        <taxon>Tylenchomorpha</taxon>
        <taxon>Tylenchoidea</taxon>
        <taxon>Heteroderidae</taxon>
        <taxon>Heteroderinae</taxon>
        <taxon>Heterodera</taxon>
    </lineage>
</organism>
<evidence type="ECO:0000256" key="6">
    <source>
        <dbReference type="ARBA" id="ARBA00022989"/>
    </source>
</evidence>
<dbReference type="InterPro" id="IPR026071">
    <property type="entry name" value="Glyco_Hydrolase_99"/>
</dbReference>
<comment type="caution">
    <text evidence="11">The sequence shown here is derived from an EMBL/GenBank/DDBJ whole genome shotgun (WGS) entry which is preliminary data.</text>
</comment>
<keyword evidence="8 10" id="KW-0472">Membrane</keyword>
<dbReference type="GO" id="GO:0016787">
    <property type="term" value="F:hydrolase activity"/>
    <property type="evidence" value="ECO:0007669"/>
    <property type="project" value="UniProtKB-KW"/>
</dbReference>
<name>A0ABD2JEW9_9BILA</name>
<keyword evidence="5" id="KW-0735">Signal-anchor</keyword>
<dbReference type="PANTHER" id="PTHR13572:SF4">
    <property type="entry name" value="RE57134P"/>
    <property type="match status" value="1"/>
</dbReference>
<feature type="compositionally biased region" description="Basic and acidic residues" evidence="9">
    <location>
        <begin position="34"/>
        <end position="83"/>
    </location>
</feature>
<dbReference type="Proteomes" id="UP001620626">
    <property type="component" value="Unassembled WGS sequence"/>
</dbReference>
<dbReference type="EMBL" id="JBICBT010000989">
    <property type="protein sequence ID" value="KAL3089079.1"/>
    <property type="molecule type" value="Genomic_DNA"/>
</dbReference>
<evidence type="ECO:0000256" key="5">
    <source>
        <dbReference type="ARBA" id="ARBA00022968"/>
    </source>
</evidence>
<feature type="region of interest" description="Disordered" evidence="9">
    <location>
        <begin position="474"/>
        <end position="493"/>
    </location>
</feature>
<evidence type="ECO:0000256" key="9">
    <source>
        <dbReference type="SAM" id="MobiDB-lite"/>
    </source>
</evidence>
<dbReference type="CDD" id="cd11574">
    <property type="entry name" value="GH99"/>
    <property type="match status" value="1"/>
</dbReference>
<evidence type="ECO:0008006" key="13">
    <source>
        <dbReference type="Google" id="ProtNLM"/>
    </source>
</evidence>
<feature type="region of interest" description="Disordered" evidence="9">
    <location>
        <begin position="34"/>
        <end position="120"/>
    </location>
</feature>
<gene>
    <name evidence="11" type="ORF">niasHT_023543</name>
</gene>
<evidence type="ECO:0000256" key="2">
    <source>
        <dbReference type="ARBA" id="ARBA00009559"/>
    </source>
</evidence>
<keyword evidence="12" id="KW-1185">Reference proteome</keyword>
<proteinExistence type="inferred from homology"/>
<evidence type="ECO:0000256" key="4">
    <source>
        <dbReference type="ARBA" id="ARBA00022801"/>
    </source>
</evidence>
<evidence type="ECO:0000313" key="11">
    <source>
        <dbReference type="EMBL" id="KAL3089079.1"/>
    </source>
</evidence>
<sequence>MKIVQFLKICVCGAFIATIITGTIFMVRSSADDRSGKQMKAPHEDGIVQKSEDNEWDDKAHFSEEQKASKKGVNSEEEKQQQEKDDDGVGQAPAPPQKHPKDIKKQQIQQPIPVPTTPATTTIEHKVLKELKSASASIPPSIHIFYYPWYGSPAFNGGRFYHWNHRYLPKSGKTSKETDKKDAAAHVPPGDIASVFYPSLGPYSSWDAKVIERHMKWMSSAGIDVVVCSWYPKEMADPEGTPWDSLMPTLLNATDKAKMKMAFHLEPYEQRTATTVRRDIAYILEQYGQHPALYRRKPAAAPANSKENDDIEKNAKELPLFYVYDSYRIGPAQWAAVLGRNGTETIRGTELDSLMIGLYVDNGDAQKLLDASFDGLYTYFATDGFSHGSTMANWPDLSAFCARNALLFVPSVGPGYNDTRVRPWNSANARGRANGEYYREHFKMAHTAKADIVSITSFNEWHEGTQIEPAVPFTAPRNNNNGTISASATTSDDASSPFVYAKYDGGPEQYLEITLEMVKQYFTAHHEDIPAKIARIV</sequence>
<feature type="transmembrane region" description="Helical" evidence="10">
    <location>
        <begin position="6"/>
        <end position="27"/>
    </location>
</feature>
<dbReference type="AlphaFoldDB" id="A0ABD2JEW9"/>
<feature type="compositionally biased region" description="Low complexity" evidence="9">
    <location>
        <begin position="106"/>
        <end position="120"/>
    </location>
</feature>
<evidence type="ECO:0000313" key="12">
    <source>
        <dbReference type="Proteomes" id="UP001620626"/>
    </source>
</evidence>
<dbReference type="PANTHER" id="PTHR13572">
    <property type="entry name" value="ENDO-ALPHA-1,2-MANNOSIDASE"/>
    <property type="match status" value="1"/>
</dbReference>
<evidence type="ECO:0000256" key="10">
    <source>
        <dbReference type="SAM" id="Phobius"/>
    </source>
</evidence>
<comment type="subcellular location">
    <subcellularLocation>
        <location evidence="1">Golgi apparatus membrane</location>
        <topology evidence="1">Single-pass type II membrane protein</topology>
    </subcellularLocation>
</comment>
<dbReference type="Gene3D" id="3.20.20.80">
    <property type="entry name" value="Glycosidases"/>
    <property type="match status" value="1"/>
</dbReference>
<evidence type="ECO:0000256" key="8">
    <source>
        <dbReference type="ARBA" id="ARBA00023136"/>
    </source>
</evidence>
<accession>A0ABD2JEW9</accession>
<keyword evidence="3 10" id="KW-0812">Transmembrane</keyword>
<protein>
    <recommendedName>
        <fullName evidence="13">Glycoprotein endo-alpha-1,2-mannosidase</fullName>
    </recommendedName>
</protein>
<reference evidence="11 12" key="1">
    <citation type="submission" date="2024-10" db="EMBL/GenBank/DDBJ databases">
        <authorList>
            <person name="Kim D."/>
        </authorList>
    </citation>
    <scope>NUCLEOTIDE SEQUENCE [LARGE SCALE GENOMIC DNA]</scope>
    <source>
        <strain evidence="11">BH-2024</strain>
    </source>
</reference>
<keyword evidence="6 10" id="KW-1133">Transmembrane helix</keyword>
<keyword evidence="4" id="KW-0378">Hydrolase</keyword>
<comment type="similarity">
    <text evidence="2">Belongs to the glycosyl hydrolase 99 family.</text>
</comment>
<evidence type="ECO:0000256" key="7">
    <source>
        <dbReference type="ARBA" id="ARBA00023034"/>
    </source>
</evidence>
<dbReference type="Pfam" id="PF16317">
    <property type="entry name" value="Glyco_hydro_99"/>
    <property type="match status" value="1"/>
</dbReference>
<dbReference type="GO" id="GO:0000139">
    <property type="term" value="C:Golgi membrane"/>
    <property type="evidence" value="ECO:0007669"/>
    <property type="project" value="UniProtKB-SubCell"/>
</dbReference>
<evidence type="ECO:0000256" key="3">
    <source>
        <dbReference type="ARBA" id="ARBA00022692"/>
    </source>
</evidence>
<evidence type="ECO:0000256" key="1">
    <source>
        <dbReference type="ARBA" id="ARBA00004323"/>
    </source>
</evidence>
<keyword evidence="7" id="KW-0333">Golgi apparatus</keyword>